<evidence type="ECO:0000313" key="1">
    <source>
        <dbReference type="EMBL" id="MCI33544.1"/>
    </source>
</evidence>
<name>A0A392RBZ3_9FABA</name>
<comment type="caution">
    <text evidence="1">The sequence shown here is derived from an EMBL/GenBank/DDBJ whole genome shotgun (WGS) entry which is preliminary data.</text>
</comment>
<accession>A0A392RBZ3</accession>
<dbReference type="Proteomes" id="UP000265520">
    <property type="component" value="Unassembled WGS sequence"/>
</dbReference>
<evidence type="ECO:0000313" key="2">
    <source>
        <dbReference type="Proteomes" id="UP000265520"/>
    </source>
</evidence>
<reference evidence="1 2" key="1">
    <citation type="journal article" date="2018" name="Front. Plant Sci.">
        <title>Red Clover (Trifolium pratense) and Zigzag Clover (T. medium) - A Picture of Genomic Similarities and Differences.</title>
        <authorList>
            <person name="Dluhosova J."/>
            <person name="Istvanek J."/>
            <person name="Nedelnik J."/>
            <person name="Repkova J."/>
        </authorList>
    </citation>
    <scope>NUCLEOTIDE SEQUENCE [LARGE SCALE GENOMIC DNA]</scope>
    <source>
        <strain evidence="2">cv. 10/8</strain>
        <tissue evidence="1">Leaf</tissue>
    </source>
</reference>
<dbReference type="EMBL" id="LXQA010205271">
    <property type="protein sequence ID" value="MCI33544.1"/>
    <property type="molecule type" value="Genomic_DNA"/>
</dbReference>
<protein>
    <submittedName>
        <fullName evidence="1">Vacuolar protein sorting-associated protein</fullName>
    </submittedName>
</protein>
<feature type="non-terminal residue" evidence="1">
    <location>
        <position position="45"/>
    </location>
</feature>
<dbReference type="AlphaFoldDB" id="A0A392RBZ3"/>
<proteinExistence type="predicted"/>
<keyword evidence="2" id="KW-1185">Reference proteome</keyword>
<sequence>MLQTHWSPSVRGCAGNSAFTAVQPQPPNCGIWVAFIAASKTFIVL</sequence>
<organism evidence="1 2">
    <name type="scientific">Trifolium medium</name>
    <dbReference type="NCBI Taxonomy" id="97028"/>
    <lineage>
        <taxon>Eukaryota</taxon>
        <taxon>Viridiplantae</taxon>
        <taxon>Streptophyta</taxon>
        <taxon>Embryophyta</taxon>
        <taxon>Tracheophyta</taxon>
        <taxon>Spermatophyta</taxon>
        <taxon>Magnoliopsida</taxon>
        <taxon>eudicotyledons</taxon>
        <taxon>Gunneridae</taxon>
        <taxon>Pentapetalae</taxon>
        <taxon>rosids</taxon>
        <taxon>fabids</taxon>
        <taxon>Fabales</taxon>
        <taxon>Fabaceae</taxon>
        <taxon>Papilionoideae</taxon>
        <taxon>50 kb inversion clade</taxon>
        <taxon>NPAAA clade</taxon>
        <taxon>Hologalegina</taxon>
        <taxon>IRL clade</taxon>
        <taxon>Trifolieae</taxon>
        <taxon>Trifolium</taxon>
    </lineage>
</organism>